<name>A0ABN0ZLK6_9ACTN</name>
<reference evidence="2 3" key="1">
    <citation type="journal article" date="2019" name="Int. J. Syst. Evol. Microbiol.">
        <title>The Global Catalogue of Microorganisms (GCM) 10K type strain sequencing project: providing services to taxonomists for standard genome sequencing and annotation.</title>
        <authorList>
            <consortium name="The Broad Institute Genomics Platform"/>
            <consortium name="The Broad Institute Genome Sequencing Center for Infectious Disease"/>
            <person name="Wu L."/>
            <person name="Ma J."/>
        </authorList>
    </citation>
    <scope>NUCLEOTIDE SEQUENCE [LARGE SCALE GENOMIC DNA]</scope>
    <source>
        <strain evidence="2 3">JCM 10649</strain>
    </source>
</reference>
<dbReference type="SMART" id="SM00347">
    <property type="entry name" value="HTH_MARR"/>
    <property type="match status" value="1"/>
</dbReference>
<comment type="caution">
    <text evidence="2">The sequence shown here is derived from an EMBL/GenBank/DDBJ whole genome shotgun (WGS) entry which is preliminary data.</text>
</comment>
<dbReference type="PANTHER" id="PTHR33164">
    <property type="entry name" value="TRANSCRIPTIONAL REGULATOR, MARR FAMILY"/>
    <property type="match status" value="1"/>
</dbReference>
<dbReference type="Pfam" id="PF01047">
    <property type="entry name" value="MarR"/>
    <property type="match status" value="1"/>
</dbReference>
<sequence length="146" mass="16361">MTAPDPSGQLAEQLLRLTRRLHRAQKRYLDPVGITPAQSRLLRTVAQYGEPPRMADLAQRLEVVPRAVTTLVDALEANGSVRRMPDPSNRRVIRIEVTEQGRSTLRELRDARHAAVEDILAPLSTDQRETLGSLLTELMRGPDHPC</sequence>
<dbReference type="Proteomes" id="UP001499895">
    <property type="component" value="Unassembled WGS sequence"/>
</dbReference>
<dbReference type="InterPro" id="IPR036388">
    <property type="entry name" value="WH-like_DNA-bd_sf"/>
</dbReference>
<dbReference type="Gene3D" id="1.10.10.10">
    <property type="entry name" value="Winged helix-like DNA-binding domain superfamily/Winged helix DNA-binding domain"/>
    <property type="match status" value="1"/>
</dbReference>
<evidence type="ECO:0000313" key="2">
    <source>
        <dbReference type="EMBL" id="GAA0451597.1"/>
    </source>
</evidence>
<organism evidence="2 3">
    <name type="scientific">Streptomyces stramineus</name>
    <dbReference type="NCBI Taxonomy" id="173861"/>
    <lineage>
        <taxon>Bacteria</taxon>
        <taxon>Bacillati</taxon>
        <taxon>Actinomycetota</taxon>
        <taxon>Actinomycetes</taxon>
        <taxon>Kitasatosporales</taxon>
        <taxon>Streptomycetaceae</taxon>
        <taxon>Streptomyces</taxon>
    </lineage>
</organism>
<dbReference type="RefSeq" id="WP_344086986.1">
    <property type="nucleotide sequence ID" value="NZ_BAAAHB010000008.1"/>
</dbReference>
<dbReference type="InterPro" id="IPR000835">
    <property type="entry name" value="HTH_MarR-typ"/>
</dbReference>
<dbReference type="SUPFAM" id="SSF46785">
    <property type="entry name" value="Winged helix' DNA-binding domain"/>
    <property type="match status" value="1"/>
</dbReference>
<evidence type="ECO:0000313" key="3">
    <source>
        <dbReference type="Proteomes" id="UP001499895"/>
    </source>
</evidence>
<gene>
    <name evidence="2" type="ORF">GCM10009544_12990</name>
</gene>
<dbReference type="InterPro" id="IPR036390">
    <property type="entry name" value="WH_DNA-bd_sf"/>
</dbReference>
<dbReference type="InterPro" id="IPR039422">
    <property type="entry name" value="MarR/SlyA-like"/>
</dbReference>
<feature type="domain" description="HTH marR-type" evidence="1">
    <location>
        <begin position="7"/>
        <end position="140"/>
    </location>
</feature>
<evidence type="ECO:0000259" key="1">
    <source>
        <dbReference type="PROSITE" id="PS50995"/>
    </source>
</evidence>
<protein>
    <submittedName>
        <fullName evidence="2">MarR family transcriptional regulator</fullName>
    </submittedName>
</protein>
<dbReference type="PRINTS" id="PR00598">
    <property type="entry name" value="HTHMARR"/>
</dbReference>
<dbReference type="PANTHER" id="PTHR33164:SF103">
    <property type="entry name" value="REGULATORY PROTEIN MARR"/>
    <property type="match status" value="1"/>
</dbReference>
<dbReference type="EMBL" id="BAAAHB010000008">
    <property type="protein sequence ID" value="GAA0451597.1"/>
    <property type="molecule type" value="Genomic_DNA"/>
</dbReference>
<dbReference type="PROSITE" id="PS50995">
    <property type="entry name" value="HTH_MARR_2"/>
    <property type="match status" value="1"/>
</dbReference>
<proteinExistence type="predicted"/>
<keyword evidence="3" id="KW-1185">Reference proteome</keyword>
<accession>A0ABN0ZLK6</accession>